<accession>A0ABR7B600</accession>
<dbReference type="InterPro" id="IPR018958">
    <property type="entry name" value="Knr4/Smi1-like_dom"/>
</dbReference>
<feature type="compositionally biased region" description="Low complexity" evidence="1">
    <location>
        <begin position="142"/>
        <end position="154"/>
    </location>
</feature>
<keyword evidence="4" id="KW-1185">Reference proteome</keyword>
<sequence length="163" mass="17523">MDLRTLLLSGDYQYEGDAPAAESSIVALVAATPVPLPSEYVELLRLSDGGEAHMTGHPGYVRIWSALKAIENNRDYEVEKWLPGFIGFGDNGGPEMVGFDTRSGPPFRVCSVMFAPMEWEGAMGDVPNFGVFIRQLLKQGQSADPDSADGPADVVADDVKSAD</sequence>
<proteinExistence type="predicted"/>
<gene>
    <name evidence="3" type="ORF">H8S59_22645</name>
</gene>
<evidence type="ECO:0000259" key="2">
    <source>
        <dbReference type="SMART" id="SM00860"/>
    </source>
</evidence>
<evidence type="ECO:0000313" key="4">
    <source>
        <dbReference type="Proteomes" id="UP000651852"/>
    </source>
</evidence>
<dbReference type="EMBL" id="JACONW010000155">
    <property type="protein sequence ID" value="MBC3952584.1"/>
    <property type="molecule type" value="Genomic_DNA"/>
</dbReference>
<name>A0ABR7B600_9PSED</name>
<evidence type="ECO:0000313" key="3">
    <source>
        <dbReference type="EMBL" id="MBC3952584.1"/>
    </source>
</evidence>
<evidence type="ECO:0000256" key="1">
    <source>
        <dbReference type="SAM" id="MobiDB-lite"/>
    </source>
</evidence>
<dbReference type="SMART" id="SM00860">
    <property type="entry name" value="SMI1_KNR4"/>
    <property type="match status" value="1"/>
</dbReference>
<dbReference type="InterPro" id="IPR037883">
    <property type="entry name" value="Knr4/Smi1-like_sf"/>
</dbReference>
<reference evidence="3 4" key="1">
    <citation type="submission" date="2020-08" db="EMBL/GenBank/DDBJ databases">
        <title>Putative novel bacterial strains isolated from necrotic wheat leaf tissues caused by Xanthomonas translucens.</title>
        <authorList>
            <person name="Tambong J.T."/>
        </authorList>
    </citation>
    <scope>NUCLEOTIDE SEQUENCE [LARGE SCALE GENOMIC DNA]</scope>
    <source>
        <strain evidence="3 4">DOAB 1069</strain>
    </source>
</reference>
<feature type="region of interest" description="Disordered" evidence="1">
    <location>
        <begin position="140"/>
        <end position="163"/>
    </location>
</feature>
<organism evidence="3 4">
    <name type="scientific">Pseudomonas folii</name>
    <dbReference type="NCBI Taxonomy" id="2762593"/>
    <lineage>
        <taxon>Bacteria</taxon>
        <taxon>Pseudomonadati</taxon>
        <taxon>Pseudomonadota</taxon>
        <taxon>Gammaproteobacteria</taxon>
        <taxon>Pseudomonadales</taxon>
        <taxon>Pseudomonadaceae</taxon>
        <taxon>Pseudomonas</taxon>
    </lineage>
</organism>
<protein>
    <submittedName>
        <fullName evidence="3">SMI1/KNR4 family protein</fullName>
    </submittedName>
</protein>
<dbReference type="SUPFAM" id="SSF160631">
    <property type="entry name" value="SMI1/KNR4-like"/>
    <property type="match status" value="1"/>
</dbReference>
<comment type="caution">
    <text evidence="3">The sequence shown here is derived from an EMBL/GenBank/DDBJ whole genome shotgun (WGS) entry which is preliminary data.</text>
</comment>
<dbReference type="RefSeq" id="WP_095094584.1">
    <property type="nucleotide sequence ID" value="NZ_JACONW010000155.1"/>
</dbReference>
<dbReference type="Pfam" id="PF09346">
    <property type="entry name" value="SMI1_KNR4"/>
    <property type="match status" value="1"/>
</dbReference>
<dbReference type="Gene3D" id="3.40.1580.10">
    <property type="entry name" value="SMI1/KNR4-like"/>
    <property type="match status" value="1"/>
</dbReference>
<dbReference type="Proteomes" id="UP000651852">
    <property type="component" value="Unassembled WGS sequence"/>
</dbReference>
<feature type="domain" description="Knr4/Smi1-like" evidence="2">
    <location>
        <begin position="19"/>
        <end position="135"/>
    </location>
</feature>